<dbReference type="OrthoDB" id="1454576at2"/>
<keyword evidence="2 5" id="KW-0812">Transmembrane</keyword>
<proteinExistence type="predicted"/>
<evidence type="ECO:0000313" key="8">
    <source>
        <dbReference type="Proteomes" id="UP000195772"/>
    </source>
</evidence>
<feature type="transmembrane region" description="Helical" evidence="5">
    <location>
        <begin position="267"/>
        <end position="288"/>
    </location>
</feature>
<keyword evidence="3 5" id="KW-1133">Transmembrane helix</keyword>
<name>A0A1Y3R168_9BACT</name>
<dbReference type="PROSITE" id="PS51257">
    <property type="entry name" value="PROKAR_LIPOPROTEIN"/>
    <property type="match status" value="1"/>
</dbReference>
<evidence type="ECO:0000256" key="3">
    <source>
        <dbReference type="ARBA" id="ARBA00022989"/>
    </source>
</evidence>
<evidence type="ECO:0000313" key="7">
    <source>
        <dbReference type="EMBL" id="OUN03369.1"/>
    </source>
</evidence>
<feature type="transmembrane region" description="Helical" evidence="5">
    <location>
        <begin position="387"/>
        <end position="405"/>
    </location>
</feature>
<comment type="subcellular location">
    <subcellularLocation>
        <location evidence="1">Membrane</location>
        <topology evidence="1">Multi-pass membrane protein</topology>
    </subcellularLocation>
</comment>
<gene>
    <name evidence="7" type="ORF">B5G41_06675</name>
</gene>
<dbReference type="eggNOG" id="COG3307">
    <property type="taxonomic scope" value="Bacteria"/>
</dbReference>
<evidence type="ECO:0000256" key="1">
    <source>
        <dbReference type="ARBA" id="ARBA00004141"/>
    </source>
</evidence>
<evidence type="ECO:0000256" key="4">
    <source>
        <dbReference type="ARBA" id="ARBA00023136"/>
    </source>
</evidence>
<dbReference type="Pfam" id="PF04932">
    <property type="entry name" value="Wzy_C"/>
    <property type="match status" value="1"/>
</dbReference>
<feature type="transmembrane region" description="Helical" evidence="5">
    <location>
        <begin position="164"/>
        <end position="184"/>
    </location>
</feature>
<evidence type="ECO:0000256" key="5">
    <source>
        <dbReference type="SAM" id="Phobius"/>
    </source>
</evidence>
<comment type="caution">
    <text evidence="7">The sequence shown here is derived from an EMBL/GenBank/DDBJ whole genome shotgun (WGS) entry which is preliminary data.</text>
</comment>
<dbReference type="InterPro" id="IPR019734">
    <property type="entry name" value="TPR_rpt"/>
</dbReference>
<dbReference type="SMART" id="SM00028">
    <property type="entry name" value="TPR"/>
    <property type="match status" value="2"/>
</dbReference>
<dbReference type="PANTHER" id="PTHR37422:SF13">
    <property type="entry name" value="LIPOPOLYSACCHARIDE BIOSYNTHESIS PROTEIN PA4999-RELATED"/>
    <property type="match status" value="1"/>
</dbReference>
<feature type="transmembrane region" description="Helical" evidence="5">
    <location>
        <begin position="362"/>
        <end position="380"/>
    </location>
</feature>
<feature type="transmembrane region" description="Helical" evidence="5">
    <location>
        <begin position="230"/>
        <end position="247"/>
    </location>
</feature>
<dbReference type="PANTHER" id="PTHR37422">
    <property type="entry name" value="TEICHURONIC ACID BIOSYNTHESIS PROTEIN TUAE"/>
    <property type="match status" value="1"/>
</dbReference>
<feature type="transmembrane region" description="Helical" evidence="5">
    <location>
        <begin position="204"/>
        <end position="224"/>
    </location>
</feature>
<dbReference type="Gene3D" id="1.25.40.10">
    <property type="entry name" value="Tetratricopeptide repeat domain"/>
    <property type="match status" value="1"/>
</dbReference>
<dbReference type="InterPro" id="IPR007016">
    <property type="entry name" value="O-antigen_ligase-rel_domated"/>
</dbReference>
<feature type="transmembrane region" description="Helical" evidence="5">
    <location>
        <begin position="123"/>
        <end position="144"/>
    </location>
</feature>
<feature type="transmembrane region" description="Helical" evidence="5">
    <location>
        <begin position="100"/>
        <end position="116"/>
    </location>
</feature>
<evidence type="ECO:0000259" key="6">
    <source>
        <dbReference type="Pfam" id="PF04932"/>
    </source>
</evidence>
<sequence length="621" mass="68948">MIRRPHPFLRCLLALLLAAACWFLLVPALEMPVQELQGNILPSLRATAALTALAACYCLCYRPRLYVNRTDIYAALFLGWVTAGRFLWPGLASAVRYDGLLQAAMIYVALRIVFTAERRTTTLLLMLLCLLGIYESWVGIRQIYGFAQSNHGLFKITGTLFNPGPYAGFIAPVFVCAAACVARYRFAERALRTWGSLRRLRSGVLLWGVAPYLLGWGAALMTVVVLPASMSRAALIAVAAGCGAFAFREWNVRDRFRRVSRAHPLRVGVLSGLAVLLLASVGAGAYHIKRPSAEGRLLMWKIDTRIMLRHPLCGAGIGNFAGAFGEEQARYFASEERPKAETQVAGCPEAGFNEFLQTGAETGAVGLVLLLLITGSAIVSQLRRGAPFGYGLLAAAVFACFSYPWDVLPLRLLFVVLLAGTCSKRVVPIPGRGHVVVLLALAGCLVCWTGLYSRYARRVEARRQWSEVRVWPNSGRYDYLVEDGPRHHDALQGDFRFLYDYGYALHKTGDYRQSNEILREGMRISSDPMFWNIAGRNYEMLGDVAAAEKAYLHAHHMIPDRVYPLYLLAKLYLADGQTEKAYAAARRVIAHKPKVESVQTREMQAELRKLFGMSPADEIRE</sequence>
<dbReference type="InterPro" id="IPR011990">
    <property type="entry name" value="TPR-like_helical_dom_sf"/>
</dbReference>
<keyword evidence="4 5" id="KW-0472">Membrane</keyword>
<feature type="transmembrane region" description="Helical" evidence="5">
    <location>
        <begin position="72"/>
        <end position="88"/>
    </location>
</feature>
<dbReference type="RefSeq" id="WP_087401995.1">
    <property type="nucleotide sequence ID" value="NZ_NFHB01000004.1"/>
</dbReference>
<dbReference type="SUPFAM" id="SSF48452">
    <property type="entry name" value="TPR-like"/>
    <property type="match status" value="1"/>
</dbReference>
<protein>
    <recommendedName>
        <fullName evidence="6">O-antigen ligase-related domain-containing protein</fullName>
    </recommendedName>
</protein>
<evidence type="ECO:0000256" key="2">
    <source>
        <dbReference type="ARBA" id="ARBA00022692"/>
    </source>
</evidence>
<reference evidence="8" key="1">
    <citation type="submission" date="2017-04" db="EMBL/GenBank/DDBJ databases">
        <title>Function of individual gut microbiota members based on whole genome sequencing of pure cultures obtained from chicken caecum.</title>
        <authorList>
            <person name="Medvecky M."/>
            <person name="Cejkova D."/>
            <person name="Polansky O."/>
            <person name="Karasova D."/>
            <person name="Kubasova T."/>
            <person name="Cizek A."/>
            <person name="Rychlik I."/>
        </authorList>
    </citation>
    <scope>NUCLEOTIDE SEQUENCE [LARGE SCALE GENOMIC DNA]</scope>
    <source>
        <strain evidence="8">An90</strain>
    </source>
</reference>
<dbReference type="Proteomes" id="UP000195772">
    <property type="component" value="Unassembled WGS sequence"/>
</dbReference>
<feature type="transmembrane region" description="Helical" evidence="5">
    <location>
        <begin position="40"/>
        <end position="60"/>
    </location>
</feature>
<feature type="domain" description="O-antigen ligase-related" evidence="6">
    <location>
        <begin position="218"/>
        <end position="371"/>
    </location>
</feature>
<feature type="transmembrane region" description="Helical" evidence="5">
    <location>
        <begin position="433"/>
        <end position="453"/>
    </location>
</feature>
<dbReference type="AlphaFoldDB" id="A0A1Y3R168"/>
<accession>A0A1Y3R168</accession>
<dbReference type="InterPro" id="IPR051533">
    <property type="entry name" value="WaaL-like"/>
</dbReference>
<dbReference type="GO" id="GO:0016020">
    <property type="term" value="C:membrane"/>
    <property type="evidence" value="ECO:0007669"/>
    <property type="project" value="UniProtKB-SubCell"/>
</dbReference>
<organism evidence="7 8">
    <name type="scientific">Alistipes onderdonkii</name>
    <dbReference type="NCBI Taxonomy" id="328813"/>
    <lineage>
        <taxon>Bacteria</taxon>
        <taxon>Pseudomonadati</taxon>
        <taxon>Bacteroidota</taxon>
        <taxon>Bacteroidia</taxon>
        <taxon>Bacteroidales</taxon>
        <taxon>Rikenellaceae</taxon>
        <taxon>Alistipes</taxon>
    </lineage>
</organism>
<dbReference type="EMBL" id="NFHB01000004">
    <property type="protein sequence ID" value="OUN03369.1"/>
    <property type="molecule type" value="Genomic_DNA"/>
</dbReference>